<evidence type="ECO:0000256" key="1">
    <source>
        <dbReference type="SAM" id="SignalP"/>
    </source>
</evidence>
<organism evidence="3 4">
    <name type="scientific">Nocardia goodfellowii</name>
    <dbReference type="NCBI Taxonomy" id="882446"/>
    <lineage>
        <taxon>Bacteria</taxon>
        <taxon>Bacillati</taxon>
        <taxon>Actinomycetota</taxon>
        <taxon>Actinomycetes</taxon>
        <taxon>Mycobacteriales</taxon>
        <taxon>Nocardiaceae</taxon>
        <taxon>Nocardia</taxon>
    </lineage>
</organism>
<dbReference type="InterPro" id="IPR002591">
    <property type="entry name" value="Phosphodiest/P_Trfase"/>
</dbReference>
<dbReference type="Proteomes" id="UP001519325">
    <property type="component" value="Unassembled WGS sequence"/>
</dbReference>
<gene>
    <name evidence="3" type="ORF">BJ987_003904</name>
</gene>
<dbReference type="Pfam" id="PF01663">
    <property type="entry name" value="Phosphodiest"/>
    <property type="match status" value="1"/>
</dbReference>
<feature type="domain" description="Metalloenzyme" evidence="2">
    <location>
        <begin position="146"/>
        <end position="278"/>
    </location>
</feature>
<feature type="chain" id="PRO_5045369789" description="Metalloenzyme domain-containing protein" evidence="1">
    <location>
        <begin position="18"/>
        <end position="495"/>
    </location>
</feature>
<sequence>MAALVFALLATLTPATGHTQTGSRHVVLFGIDGLSWDSLPSADTPTLDRLTATGYSAQSWLYAPPFAPTVSGPGWSTILTGVWPDKHRVLGNDFAGHDLGRYPDVLSRVAAAVPGATTYAAVDWQHIDDFILGDAIDRKLVLRDDYQVNDQKVADDAAAWIPAHGPAMSFVYLGNVDEAGHTCGTAGSCYRPAIEAVDRQIGQIISAIQRRPDFDAEEWLFLVTTDHGHTPAGGHGGNSHAERQSFIIAAGAGIAPVQPRIEPRIVDVAATALNFLGVARAGLDGVPITEPSADPFDTLAPGLRTRVDEPDIAAALHGWTHATPAGWSIDNTGMRGGVTEWRGWSFTTDEFWTAAQRGQSRESNVRARGVFAVADSDEWADKIFRGRFNSRLVAPPVPVSGNATATISFVSHYRKHRAETATVTVTFDDRPAQPVLTYTGDVTAELEQLEVSVPAGACTMRVAWELTGGNNDWYWAVDAPSIVASGPGAEIAWSR</sequence>
<dbReference type="PANTHER" id="PTHR10151">
    <property type="entry name" value="ECTONUCLEOTIDE PYROPHOSPHATASE/PHOSPHODIESTERASE"/>
    <property type="match status" value="1"/>
</dbReference>
<dbReference type="InterPro" id="IPR017850">
    <property type="entry name" value="Alkaline_phosphatase_core_sf"/>
</dbReference>
<evidence type="ECO:0000313" key="4">
    <source>
        <dbReference type="Proteomes" id="UP001519325"/>
    </source>
</evidence>
<accession>A0ABS4QIU5</accession>
<keyword evidence="4" id="KW-1185">Reference proteome</keyword>
<dbReference type="PANTHER" id="PTHR10151:SF120">
    <property type="entry name" value="BIS(5'-ADENOSYL)-TRIPHOSPHATASE"/>
    <property type="match status" value="1"/>
</dbReference>
<evidence type="ECO:0000259" key="2">
    <source>
        <dbReference type="Pfam" id="PF01676"/>
    </source>
</evidence>
<dbReference type="EMBL" id="JAGGMR010000001">
    <property type="protein sequence ID" value="MBP2191003.1"/>
    <property type="molecule type" value="Genomic_DNA"/>
</dbReference>
<keyword evidence="1" id="KW-0732">Signal</keyword>
<dbReference type="SUPFAM" id="SSF53649">
    <property type="entry name" value="Alkaline phosphatase-like"/>
    <property type="match status" value="1"/>
</dbReference>
<evidence type="ECO:0000313" key="3">
    <source>
        <dbReference type="EMBL" id="MBP2191003.1"/>
    </source>
</evidence>
<dbReference type="RefSeq" id="WP_209891949.1">
    <property type="nucleotide sequence ID" value="NZ_JAGGMR010000001.1"/>
</dbReference>
<proteinExistence type="predicted"/>
<feature type="signal peptide" evidence="1">
    <location>
        <begin position="1"/>
        <end position="17"/>
    </location>
</feature>
<dbReference type="InterPro" id="IPR006124">
    <property type="entry name" value="Metalloenzyme"/>
</dbReference>
<dbReference type="Pfam" id="PF01676">
    <property type="entry name" value="Metalloenzyme"/>
    <property type="match status" value="1"/>
</dbReference>
<comment type="caution">
    <text evidence="3">The sequence shown here is derived from an EMBL/GenBank/DDBJ whole genome shotgun (WGS) entry which is preliminary data.</text>
</comment>
<reference evidence="3 4" key="1">
    <citation type="submission" date="2021-03" db="EMBL/GenBank/DDBJ databases">
        <title>Sequencing the genomes of 1000 actinobacteria strains.</title>
        <authorList>
            <person name="Klenk H.-P."/>
        </authorList>
    </citation>
    <scope>NUCLEOTIDE SEQUENCE [LARGE SCALE GENOMIC DNA]</scope>
    <source>
        <strain evidence="3 4">DSM 45516</strain>
    </source>
</reference>
<protein>
    <recommendedName>
        <fullName evidence="2">Metalloenzyme domain-containing protein</fullName>
    </recommendedName>
</protein>
<name>A0ABS4QIU5_9NOCA</name>
<dbReference type="Gene3D" id="3.40.720.10">
    <property type="entry name" value="Alkaline Phosphatase, subunit A"/>
    <property type="match status" value="1"/>
</dbReference>